<feature type="domain" description="Radical SAM core" evidence="10">
    <location>
        <begin position="15"/>
        <end position="294"/>
    </location>
</feature>
<dbReference type="Pfam" id="PF04055">
    <property type="entry name" value="Radical_SAM"/>
    <property type="match status" value="1"/>
</dbReference>
<evidence type="ECO:0000256" key="2">
    <source>
        <dbReference type="ARBA" id="ARBA00009777"/>
    </source>
</evidence>
<accession>A0AA45HIN9</accession>
<dbReference type="InterPro" id="IPR058240">
    <property type="entry name" value="rSAM_sf"/>
</dbReference>
<organism evidence="11 12">
    <name type="scientific">Oceanotoga teriensis</name>
    <dbReference type="NCBI Taxonomy" id="515440"/>
    <lineage>
        <taxon>Bacteria</taxon>
        <taxon>Thermotogati</taxon>
        <taxon>Thermotogota</taxon>
        <taxon>Thermotogae</taxon>
        <taxon>Petrotogales</taxon>
        <taxon>Petrotogaceae</taxon>
        <taxon>Oceanotoga</taxon>
    </lineage>
</organism>
<evidence type="ECO:0000313" key="11">
    <source>
        <dbReference type="EMBL" id="PWJ93197.1"/>
    </source>
</evidence>
<dbReference type="SFLD" id="SFLDG01066">
    <property type="entry name" value="organic_radical-activating_enz"/>
    <property type="match status" value="1"/>
</dbReference>
<dbReference type="InterPro" id="IPR017900">
    <property type="entry name" value="4Fe4S_Fe_S_CS"/>
</dbReference>
<evidence type="ECO:0000256" key="4">
    <source>
        <dbReference type="ARBA" id="ARBA00022691"/>
    </source>
</evidence>
<evidence type="ECO:0000256" key="1">
    <source>
        <dbReference type="ARBA" id="ARBA00001966"/>
    </source>
</evidence>
<gene>
    <name evidence="11" type="ORF">C7380_10826</name>
</gene>
<keyword evidence="3" id="KW-0004">4Fe-4S</keyword>
<dbReference type="CDD" id="cd01335">
    <property type="entry name" value="Radical_SAM"/>
    <property type="match status" value="1"/>
</dbReference>
<dbReference type="GO" id="GO:0043364">
    <property type="term" value="F:glycyl-radical enzyme activating activity"/>
    <property type="evidence" value="ECO:0007669"/>
    <property type="project" value="InterPro"/>
</dbReference>
<evidence type="ECO:0000313" key="12">
    <source>
        <dbReference type="Proteomes" id="UP000245921"/>
    </source>
</evidence>
<keyword evidence="11" id="KW-0670">Pyruvate</keyword>
<name>A0AA45HIN9_9BACT</name>
<evidence type="ECO:0000256" key="3">
    <source>
        <dbReference type="ARBA" id="ARBA00022485"/>
    </source>
</evidence>
<dbReference type="EMBL" id="QGGI01000008">
    <property type="protein sequence ID" value="PWJ93197.1"/>
    <property type="molecule type" value="Genomic_DNA"/>
</dbReference>
<evidence type="ECO:0000256" key="5">
    <source>
        <dbReference type="ARBA" id="ARBA00022723"/>
    </source>
</evidence>
<comment type="similarity">
    <text evidence="2">Belongs to the organic radical-activating enzymes family.</text>
</comment>
<dbReference type="Gene3D" id="3.80.30.10">
    <property type="entry name" value="pyruvate-formate lyase- activating enzyme"/>
    <property type="match status" value="1"/>
</dbReference>
<dbReference type="GO" id="GO:0016829">
    <property type="term" value="F:lyase activity"/>
    <property type="evidence" value="ECO:0007669"/>
    <property type="project" value="UniProtKB-KW"/>
</dbReference>
<dbReference type="InterPro" id="IPR040074">
    <property type="entry name" value="BssD/PflA/YjjW"/>
</dbReference>
<dbReference type="InterPro" id="IPR050014">
    <property type="entry name" value="T4HPD_activ_SAM"/>
</dbReference>
<keyword evidence="6" id="KW-0560">Oxidoreductase</keyword>
<proteinExistence type="inferred from homology"/>
<dbReference type="PIRSF" id="PIRSF000371">
    <property type="entry name" value="PFL_act_enz"/>
    <property type="match status" value="1"/>
</dbReference>
<comment type="caution">
    <text evidence="11">The sequence shown here is derived from an EMBL/GenBank/DDBJ whole genome shotgun (WGS) entry which is preliminary data.</text>
</comment>
<dbReference type="Pfam" id="PF00037">
    <property type="entry name" value="Fer4"/>
    <property type="match status" value="1"/>
</dbReference>
<dbReference type="NCBIfam" id="TIGR02494">
    <property type="entry name" value="PFLE_PFLC"/>
    <property type="match status" value="1"/>
</dbReference>
<dbReference type="SFLD" id="SFLDS00029">
    <property type="entry name" value="Radical_SAM"/>
    <property type="match status" value="1"/>
</dbReference>
<dbReference type="GO" id="GO:0051539">
    <property type="term" value="F:4 iron, 4 sulfur cluster binding"/>
    <property type="evidence" value="ECO:0007669"/>
    <property type="project" value="UniProtKB-KW"/>
</dbReference>
<evidence type="ECO:0000259" key="9">
    <source>
        <dbReference type="PROSITE" id="PS51379"/>
    </source>
</evidence>
<reference evidence="11 12" key="1">
    <citation type="submission" date="2018-05" db="EMBL/GenBank/DDBJ databases">
        <title>Genomic Encyclopedia of Type Strains, Phase IV (KMG-IV): sequencing the most valuable type-strain genomes for metagenomic binning, comparative biology and taxonomic classification.</title>
        <authorList>
            <person name="Goeker M."/>
        </authorList>
    </citation>
    <scope>NUCLEOTIDE SEQUENCE [LARGE SCALE GENOMIC DNA]</scope>
    <source>
        <strain evidence="11 12">DSM 24906</strain>
    </source>
</reference>
<evidence type="ECO:0000259" key="10">
    <source>
        <dbReference type="PROSITE" id="PS51918"/>
    </source>
</evidence>
<protein>
    <submittedName>
        <fullName evidence="11">Pyruvate formate lyase activating enzyme</fullName>
    </submittedName>
</protein>
<feature type="domain" description="4Fe-4S ferredoxin-type" evidence="9">
    <location>
        <begin position="46"/>
        <end position="75"/>
    </location>
</feature>
<dbReference type="Proteomes" id="UP000245921">
    <property type="component" value="Unassembled WGS sequence"/>
</dbReference>
<dbReference type="InterPro" id="IPR017896">
    <property type="entry name" value="4Fe4S_Fe-S-bd"/>
</dbReference>
<dbReference type="AlphaFoldDB" id="A0AA45HIN9"/>
<dbReference type="PROSITE" id="PS51918">
    <property type="entry name" value="RADICAL_SAM"/>
    <property type="match status" value="1"/>
</dbReference>
<evidence type="ECO:0000256" key="8">
    <source>
        <dbReference type="ARBA" id="ARBA00023014"/>
    </source>
</evidence>
<dbReference type="PROSITE" id="PS51379">
    <property type="entry name" value="4FE4S_FER_2"/>
    <property type="match status" value="2"/>
</dbReference>
<keyword evidence="12" id="KW-1185">Reference proteome</keyword>
<dbReference type="InterPro" id="IPR001989">
    <property type="entry name" value="Radical_activat_CS"/>
</dbReference>
<dbReference type="InterPro" id="IPR007197">
    <property type="entry name" value="rSAM"/>
</dbReference>
<keyword evidence="7" id="KW-0408">Iron</keyword>
<keyword evidence="5" id="KW-0479">Metal-binding</keyword>
<sequence>MFQAKVINIQKYSIHDGPGIRTTVFLKGCPLKCWWCHNPESQNFGRELLFYDERCVGCGKCVKRCPNDAISIINGLAITDERCVLCGNCVDFCVNNAREIVGENMSTTEVFDQIIKDEMFYEESSGGITFSGGEPLMHPDFLLEILKKCKSRDIHVAIDTSGYAPWDNFEKIIDYVDLFLYDLKHMDEDKHLKYMGVSNDLVFENLKKLSSFGKEIYIRMPLIHNINDYDKNIMSCIEFLKNIKFSQLNILPYHKMGKDKYRRLNMKTYMEELESPSDERILEIKKMFEDSGIKVKIGG</sequence>
<dbReference type="PROSITE" id="PS01087">
    <property type="entry name" value="RADICAL_ACTIVATING"/>
    <property type="match status" value="1"/>
</dbReference>
<dbReference type="PANTHER" id="PTHR30352:SF4">
    <property type="entry name" value="PYRUVATE FORMATE-LYASE 2-ACTIVATING ENZYME"/>
    <property type="match status" value="1"/>
</dbReference>
<comment type="cofactor">
    <cofactor evidence="1">
        <name>[4Fe-4S] cluster</name>
        <dbReference type="ChEBI" id="CHEBI:49883"/>
    </cofactor>
</comment>
<dbReference type="SUPFAM" id="SSF102114">
    <property type="entry name" value="Radical SAM enzymes"/>
    <property type="match status" value="1"/>
</dbReference>
<dbReference type="SFLD" id="SFLDG01118">
    <property type="entry name" value="activating_enzymes__group_2"/>
    <property type="match status" value="1"/>
</dbReference>
<dbReference type="RefSeq" id="WP_109604728.1">
    <property type="nucleotide sequence ID" value="NZ_QGGI01000008.1"/>
</dbReference>
<keyword evidence="8" id="KW-0411">Iron-sulfur</keyword>
<dbReference type="SUPFAM" id="SSF54862">
    <property type="entry name" value="4Fe-4S ferredoxins"/>
    <property type="match status" value="1"/>
</dbReference>
<dbReference type="PANTHER" id="PTHR30352">
    <property type="entry name" value="PYRUVATE FORMATE-LYASE-ACTIVATING ENZYME"/>
    <property type="match status" value="1"/>
</dbReference>
<dbReference type="NCBIfam" id="NF043069">
    <property type="entry name" value="T4HPD_activ_SAM"/>
    <property type="match status" value="1"/>
</dbReference>
<evidence type="ECO:0000256" key="6">
    <source>
        <dbReference type="ARBA" id="ARBA00023002"/>
    </source>
</evidence>
<keyword evidence="4" id="KW-0949">S-adenosyl-L-methionine</keyword>
<dbReference type="InterPro" id="IPR034457">
    <property type="entry name" value="Organic_radical-activating"/>
</dbReference>
<dbReference type="GO" id="GO:0046872">
    <property type="term" value="F:metal ion binding"/>
    <property type="evidence" value="ECO:0007669"/>
    <property type="project" value="UniProtKB-KW"/>
</dbReference>
<evidence type="ECO:0000256" key="7">
    <source>
        <dbReference type="ARBA" id="ARBA00023004"/>
    </source>
</evidence>
<feature type="domain" description="4Fe-4S ferredoxin-type" evidence="9">
    <location>
        <begin position="76"/>
        <end position="103"/>
    </location>
</feature>
<dbReference type="Gene3D" id="3.30.70.20">
    <property type="match status" value="1"/>
</dbReference>
<dbReference type="InterPro" id="IPR012839">
    <property type="entry name" value="Organic_radical_activase"/>
</dbReference>
<dbReference type="PROSITE" id="PS00198">
    <property type="entry name" value="4FE4S_FER_1"/>
    <property type="match status" value="1"/>
</dbReference>
<keyword evidence="11" id="KW-0456">Lyase</keyword>